<dbReference type="OrthoDB" id="1373409at2"/>
<dbReference type="EMBL" id="CP022115">
    <property type="protein sequence ID" value="ASJ24404.1"/>
    <property type="molecule type" value="Genomic_DNA"/>
</dbReference>
<dbReference type="Pfam" id="PF09346">
    <property type="entry name" value="SMI1_KNR4"/>
    <property type="match status" value="1"/>
</dbReference>
<protein>
    <submittedName>
        <fullName evidence="2">Cell wall assembly/cell proliferation coordinating protein, KNR4</fullName>
    </submittedName>
</protein>
<proteinExistence type="predicted"/>
<dbReference type="InterPro" id="IPR037883">
    <property type="entry name" value="Knr4/Smi1-like_sf"/>
</dbReference>
<dbReference type="RefSeq" id="WP_088860722.1">
    <property type="nucleotide sequence ID" value="NZ_CP022115.1"/>
</dbReference>
<organism evidence="2 3">
    <name type="scientific">Laribacter hongkongensis</name>
    <dbReference type="NCBI Taxonomy" id="168471"/>
    <lineage>
        <taxon>Bacteria</taxon>
        <taxon>Pseudomonadati</taxon>
        <taxon>Pseudomonadota</taxon>
        <taxon>Betaproteobacteria</taxon>
        <taxon>Neisseriales</taxon>
        <taxon>Aquaspirillaceae</taxon>
        <taxon>Laribacter</taxon>
    </lineage>
</organism>
<gene>
    <name evidence="2" type="ORF">LHGZ1_1573</name>
</gene>
<evidence type="ECO:0000313" key="3">
    <source>
        <dbReference type="Proteomes" id="UP000197424"/>
    </source>
</evidence>
<name>A0A248LIW2_9NEIS</name>
<dbReference type="AlphaFoldDB" id="A0A248LIW2"/>
<evidence type="ECO:0000313" key="2">
    <source>
        <dbReference type="EMBL" id="ASJ24404.1"/>
    </source>
</evidence>
<reference evidence="3" key="1">
    <citation type="submission" date="2017-06" db="EMBL/GenBank/DDBJ databases">
        <title>Whole genome sequence of Laribacter hongkongensis LHGZ1.</title>
        <authorList>
            <person name="Chen D."/>
            <person name="Wu H."/>
            <person name="Chen J."/>
        </authorList>
    </citation>
    <scope>NUCLEOTIDE SEQUENCE [LARGE SCALE GENOMIC DNA]</scope>
    <source>
        <strain evidence="3">LHGZ1</strain>
    </source>
</reference>
<dbReference type="SMART" id="SM00860">
    <property type="entry name" value="SMI1_KNR4"/>
    <property type="match status" value="1"/>
</dbReference>
<accession>A0A248LIW2</accession>
<evidence type="ECO:0000259" key="1">
    <source>
        <dbReference type="SMART" id="SM00860"/>
    </source>
</evidence>
<feature type="domain" description="Knr4/Smi1-like" evidence="1">
    <location>
        <begin position="59"/>
        <end position="204"/>
    </location>
</feature>
<dbReference type="Proteomes" id="UP000197424">
    <property type="component" value="Chromosome"/>
</dbReference>
<dbReference type="Gene3D" id="3.40.1580.10">
    <property type="entry name" value="SMI1/KNR4-like"/>
    <property type="match status" value="1"/>
</dbReference>
<dbReference type="InterPro" id="IPR018958">
    <property type="entry name" value="Knr4/Smi1-like_dom"/>
</dbReference>
<sequence>MSNPCIDNDISDRFWSPGHDYWTEYGEDEYLPADLEGRYYRGRNLMIRPWKNLGPGHASLSDSELDTLESRFGLPLPALYREHMKQQNGGYFRHESYLDQDKRLHVLFVNDARLESVDPGKDYVAVADIYDCMQPDEWAGVFGENPHLERLYLLSCMSGHSILLLDYGCGSEDVKLEPEVCFLDTGNELTEVFRAPSYARFIEGLVYGESEWFLGIKSSLSLEQLAQLVTERLLSGLGSAPMVRHEDDRQGWYNHDAWYSGLYCDADNNALIVLLPNQNRCGTHAFHDDQDCPYILSVDPRDSSFYGTRQASRAVMEEILRPLGPDAVSGGLEMRFILPRQEGHH</sequence>
<dbReference type="SUPFAM" id="SSF160631">
    <property type="entry name" value="SMI1/KNR4-like"/>
    <property type="match status" value="1"/>
</dbReference>